<evidence type="ECO:0000313" key="1">
    <source>
        <dbReference type="EMBL" id="MFD1935395.1"/>
    </source>
</evidence>
<dbReference type="RefSeq" id="WP_379575707.1">
    <property type="nucleotide sequence ID" value="NZ_JBHUFV010000043.1"/>
</dbReference>
<proteinExistence type="predicted"/>
<comment type="caution">
    <text evidence="1">The sequence shown here is derived from an EMBL/GenBank/DDBJ whole genome shotgun (WGS) entry which is preliminary data.</text>
</comment>
<evidence type="ECO:0000313" key="2">
    <source>
        <dbReference type="Proteomes" id="UP001597368"/>
    </source>
</evidence>
<organism evidence="1 2">
    <name type="scientific">Nonomuraea mangrovi</name>
    <dbReference type="NCBI Taxonomy" id="2316207"/>
    <lineage>
        <taxon>Bacteria</taxon>
        <taxon>Bacillati</taxon>
        <taxon>Actinomycetota</taxon>
        <taxon>Actinomycetes</taxon>
        <taxon>Streptosporangiales</taxon>
        <taxon>Streptosporangiaceae</taxon>
        <taxon>Nonomuraea</taxon>
    </lineage>
</organism>
<sequence>MRGSLRGYVVEHDRGGDGGADGFGAVPCERRATLDLPALAVHPAGHAWAWSTTRPGVFVEHEGQVAFAEDQDPAQESATHGADDVTRDDRVGLSGQKLLPAAALIAQQNPAHVQNRVPRGTPAKAAITKRLLVIAVRT</sequence>
<name>A0ABW4T2K3_9ACTN</name>
<dbReference type="Proteomes" id="UP001597368">
    <property type="component" value="Unassembled WGS sequence"/>
</dbReference>
<keyword evidence="2" id="KW-1185">Reference proteome</keyword>
<reference evidence="2" key="1">
    <citation type="journal article" date="2019" name="Int. J. Syst. Evol. Microbiol.">
        <title>The Global Catalogue of Microorganisms (GCM) 10K type strain sequencing project: providing services to taxonomists for standard genome sequencing and annotation.</title>
        <authorList>
            <consortium name="The Broad Institute Genomics Platform"/>
            <consortium name="The Broad Institute Genome Sequencing Center for Infectious Disease"/>
            <person name="Wu L."/>
            <person name="Ma J."/>
        </authorList>
    </citation>
    <scope>NUCLEOTIDE SEQUENCE [LARGE SCALE GENOMIC DNA]</scope>
    <source>
        <strain evidence="2">ICMP 6774ER</strain>
    </source>
</reference>
<protein>
    <submittedName>
        <fullName evidence="1">Uncharacterized protein</fullName>
    </submittedName>
</protein>
<accession>A0ABW4T2K3</accession>
<dbReference type="EMBL" id="JBHUFV010000043">
    <property type="protein sequence ID" value="MFD1935395.1"/>
    <property type="molecule type" value="Genomic_DNA"/>
</dbReference>
<gene>
    <name evidence="1" type="ORF">ACFSKW_28360</name>
</gene>